<keyword evidence="2" id="KW-0813">Transport</keyword>
<protein>
    <submittedName>
        <fullName evidence="5">Extracellular solute-binding protein</fullName>
    </submittedName>
</protein>
<dbReference type="InterPro" id="IPR050490">
    <property type="entry name" value="Bact_solute-bd_prot1"/>
</dbReference>
<accession>A0ABS7RKJ2</accession>
<dbReference type="PANTHER" id="PTHR43649">
    <property type="entry name" value="ARABINOSE-BINDING PROTEIN-RELATED"/>
    <property type="match status" value="1"/>
</dbReference>
<dbReference type="PANTHER" id="PTHR43649:SF34">
    <property type="entry name" value="ABC TRANSPORTER PERIPLASMIC-BINDING PROTEIN YCJN-RELATED"/>
    <property type="match status" value="1"/>
</dbReference>
<keyword evidence="4" id="KW-1133">Transmembrane helix</keyword>
<comment type="similarity">
    <text evidence="1">Belongs to the bacterial solute-binding protein 1 family.</text>
</comment>
<feature type="transmembrane region" description="Helical" evidence="4">
    <location>
        <begin position="21"/>
        <end position="42"/>
    </location>
</feature>
<dbReference type="InterPro" id="IPR006059">
    <property type="entry name" value="SBP"/>
</dbReference>
<dbReference type="PROSITE" id="PS51318">
    <property type="entry name" value="TAT"/>
    <property type="match status" value="1"/>
</dbReference>
<gene>
    <name evidence="5" type="ORF">K1X13_11930</name>
</gene>
<keyword evidence="3" id="KW-0732">Signal</keyword>
<sequence>MVRNSSTASEILAVRPSRRGFLIGGGAVGLAGLLAACGLGGGGEQGAAGSGKGDIRALFMKQAGYSEENINEMVSAFQKATPEIKVSADFVSYEALHDKIVAAAPAGTYDVVLIDVIWPAEFGSKNVVADVTNRWPASWEQQMLGGAVATPQYDGKFYGVPWILDTKYLFYNSAHLQKAGVDAAQLDTWDGVLDAARALKSGGVVEYPLIWSWQQAEALICDYAQLLGAFGGSFLDDSGQPAFQQEGGVQALEFMRQTIVDGLSNPTSTQSLEEDVRRVFSSGQASLALNWTYMYGLANDPAESQVPGDVQVLQTPSGPSGRPGVNGSMALAVAAGSQNQDAAWKFVEYVTSQQVQEKYALSSLPVWESSYDDPAVVKTNPAVVPQAKKQLGDLILRPQVESYNAMSQALQAEIQLALLGDKTPQQALDDAASKASSLLES</sequence>
<dbReference type="Gene3D" id="3.40.190.10">
    <property type="entry name" value="Periplasmic binding protein-like II"/>
    <property type="match status" value="2"/>
</dbReference>
<dbReference type="SUPFAM" id="SSF53850">
    <property type="entry name" value="Periplasmic binding protein-like II"/>
    <property type="match status" value="1"/>
</dbReference>
<evidence type="ECO:0000256" key="2">
    <source>
        <dbReference type="ARBA" id="ARBA00022448"/>
    </source>
</evidence>
<reference evidence="5 6" key="1">
    <citation type="submission" date="2021-08" db="EMBL/GenBank/DDBJ databases">
        <title>Nocardioides bacterium WL0053 sp. nov., isolated from the sediment.</title>
        <authorList>
            <person name="Wang L."/>
            <person name="Zhang D."/>
            <person name="Zhang A."/>
        </authorList>
    </citation>
    <scope>NUCLEOTIDE SEQUENCE [LARGE SCALE GENOMIC DNA]</scope>
    <source>
        <strain evidence="5 6">WL0053</strain>
    </source>
</reference>
<evidence type="ECO:0000256" key="1">
    <source>
        <dbReference type="ARBA" id="ARBA00008520"/>
    </source>
</evidence>
<evidence type="ECO:0000313" key="5">
    <source>
        <dbReference type="EMBL" id="MBY9075531.1"/>
    </source>
</evidence>
<evidence type="ECO:0000256" key="4">
    <source>
        <dbReference type="SAM" id="Phobius"/>
    </source>
</evidence>
<evidence type="ECO:0000256" key="3">
    <source>
        <dbReference type="ARBA" id="ARBA00022729"/>
    </source>
</evidence>
<evidence type="ECO:0000313" key="6">
    <source>
        <dbReference type="Proteomes" id="UP000754710"/>
    </source>
</evidence>
<comment type="caution">
    <text evidence="5">The sequence shown here is derived from an EMBL/GenBank/DDBJ whole genome shotgun (WGS) entry which is preliminary data.</text>
</comment>
<keyword evidence="4" id="KW-0812">Transmembrane</keyword>
<name>A0ABS7RKJ2_9ACTN</name>
<proteinExistence type="inferred from homology"/>
<dbReference type="Pfam" id="PF01547">
    <property type="entry name" value="SBP_bac_1"/>
    <property type="match status" value="1"/>
</dbReference>
<dbReference type="EMBL" id="JAIEZQ010000002">
    <property type="protein sequence ID" value="MBY9075531.1"/>
    <property type="molecule type" value="Genomic_DNA"/>
</dbReference>
<keyword evidence="6" id="KW-1185">Reference proteome</keyword>
<dbReference type="InterPro" id="IPR006311">
    <property type="entry name" value="TAT_signal"/>
</dbReference>
<dbReference type="Proteomes" id="UP000754710">
    <property type="component" value="Unassembled WGS sequence"/>
</dbReference>
<organism evidence="5 6">
    <name type="scientific">Nocardioides jiangsuensis</name>
    <dbReference type="NCBI Taxonomy" id="2866161"/>
    <lineage>
        <taxon>Bacteria</taxon>
        <taxon>Bacillati</taxon>
        <taxon>Actinomycetota</taxon>
        <taxon>Actinomycetes</taxon>
        <taxon>Propionibacteriales</taxon>
        <taxon>Nocardioidaceae</taxon>
        <taxon>Nocardioides</taxon>
    </lineage>
</organism>
<keyword evidence="4" id="KW-0472">Membrane</keyword>